<dbReference type="InterPro" id="IPR004358">
    <property type="entry name" value="Sig_transdc_His_kin-like_C"/>
</dbReference>
<evidence type="ECO:0000256" key="1">
    <source>
        <dbReference type="ARBA" id="ARBA00000085"/>
    </source>
</evidence>
<dbReference type="Pfam" id="PF02518">
    <property type="entry name" value="HATPase_c"/>
    <property type="match status" value="1"/>
</dbReference>
<dbReference type="InterPro" id="IPR036890">
    <property type="entry name" value="HATPase_C_sf"/>
</dbReference>
<evidence type="ECO:0000313" key="19">
    <source>
        <dbReference type="Proteomes" id="UP000194737"/>
    </source>
</evidence>
<reference evidence="17 19" key="2">
    <citation type="submission" date="2017-05" db="EMBL/GenBank/DDBJ databases">
        <title>The Genome Sequence of Enterococcus faecium 6F2_DIV0138.</title>
        <authorList>
            <consortium name="The Broad Institute Genomics Platform"/>
            <consortium name="The Broad Institute Genomic Center for Infectious Diseases"/>
            <person name="Earl A."/>
            <person name="Manson A."/>
            <person name="Schwartman J."/>
            <person name="Gilmore M."/>
            <person name="Abouelleil A."/>
            <person name="Cao P."/>
            <person name="Chapman S."/>
            <person name="Cusick C."/>
            <person name="Shea T."/>
            <person name="Young S."/>
            <person name="Neafsey D."/>
            <person name="Nusbaum C."/>
            <person name="Birren B."/>
        </authorList>
    </citation>
    <scope>NUCLEOTIDE SEQUENCE [LARGE SCALE GENOMIC DNA]</scope>
    <source>
        <strain evidence="17 19">6F2_DIV0138</strain>
    </source>
</reference>
<keyword evidence="4" id="KW-1003">Cell membrane</keyword>
<keyword evidence="6" id="KW-0808">Transferase</keyword>
<keyword evidence="7 14" id="KW-0812">Transmembrane</keyword>
<dbReference type="Proteomes" id="UP001139644">
    <property type="component" value="Unassembled WGS sequence"/>
</dbReference>
<evidence type="ECO:0000256" key="2">
    <source>
        <dbReference type="ARBA" id="ARBA00004651"/>
    </source>
</evidence>
<feature type="transmembrane region" description="Helical" evidence="14">
    <location>
        <begin position="12"/>
        <end position="35"/>
    </location>
</feature>
<dbReference type="GO" id="GO:0000155">
    <property type="term" value="F:phosphorelay sensor kinase activity"/>
    <property type="evidence" value="ECO:0007669"/>
    <property type="project" value="InterPro"/>
</dbReference>
<evidence type="ECO:0000256" key="11">
    <source>
        <dbReference type="ARBA" id="ARBA00022989"/>
    </source>
</evidence>
<dbReference type="RefSeq" id="WP_002295446.1">
    <property type="nucleotide sequence ID" value="NZ_AP027294.1"/>
</dbReference>
<evidence type="ECO:0000256" key="14">
    <source>
        <dbReference type="SAM" id="Phobius"/>
    </source>
</evidence>
<evidence type="ECO:0000313" key="17">
    <source>
        <dbReference type="EMBL" id="OTO00078.1"/>
    </source>
</evidence>
<accession>A0A2C9X6D9</accession>
<dbReference type="EMBL" id="JAIFOC010000086">
    <property type="protein sequence ID" value="MBX4223189.1"/>
    <property type="molecule type" value="Genomic_DNA"/>
</dbReference>
<evidence type="ECO:0000256" key="10">
    <source>
        <dbReference type="ARBA" id="ARBA00022840"/>
    </source>
</evidence>
<gene>
    <name evidence="17" type="ORF">A5804_001571</name>
    <name evidence="18" type="ORF">EB12_01122</name>
    <name evidence="16" type="ORF">KYX88_10230</name>
</gene>
<evidence type="ECO:0000256" key="7">
    <source>
        <dbReference type="ARBA" id="ARBA00022692"/>
    </source>
</evidence>
<dbReference type="SMART" id="SM00387">
    <property type="entry name" value="HATPase_c"/>
    <property type="match status" value="1"/>
</dbReference>
<dbReference type="SUPFAM" id="SSF55874">
    <property type="entry name" value="ATPase domain of HSP90 chaperone/DNA topoisomerase II/histidine kinase"/>
    <property type="match status" value="1"/>
</dbReference>
<dbReference type="EMBL" id="LEQJ01000006">
    <property type="protein sequence ID" value="RBS32642.1"/>
    <property type="molecule type" value="Genomic_DNA"/>
</dbReference>
<evidence type="ECO:0000256" key="3">
    <source>
        <dbReference type="ARBA" id="ARBA00012438"/>
    </source>
</evidence>
<evidence type="ECO:0000256" key="13">
    <source>
        <dbReference type="ARBA" id="ARBA00023136"/>
    </source>
</evidence>
<dbReference type="InterPro" id="IPR033463">
    <property type="entry name" value="sCache_3"/>
</dbReference>
<dbReference type="SUPFAM" id="SSF55890">
    <property type="entry name" value="Sporulation response regulatory protein Spo0B"/>
    <property type="match status" value="1"/>
</dbReference>
<protein>
    <recommendedName>
        <fullName evidence="3">histidine kinase</fullName>
        <ecNumber evidence="3">2.7.13.3</ecNumber>
    </recommendedName>
</protein>
<dbReference type="Pfam" id="PF17203">
    <property type="entry name" value="sCache_3_2"/>
    <property type="match status" value="1"/>
</dbReference>
<evidence type="ECO:0000256" key="4">
    <source>
        <dbReference type="ARBA" id="ARBA00022475"/>
    </source>
</evidence>
<reference evidence="16" key="3">
    <citation type="journal article" date="2022" name="J. Anim. Sci.">
        <title>Whole genome sequence analyses-based assessment of virulence potential and antimicrobial susceptibilities and resistance of Enterococcus faecium strains isolated from commercial swine and cattle probiotic products.</title>
        <authorList>
            <person name="Shridhar P.B."/>
            <person name="Amachawadi R.G."/>
            <person name="Tokach M."/>
            <person name="Patel I."/>
            <person name="Gangiredla J."/>
            <person name="Mammel M."/>
            <person name="Nagaraja T.G."/>
        </authorList>
    </citation>
    <scope>NUCLEOTIDE SEQUENCE</scope>
    <source>
        <strain evidence="16">EF215</strain>
    </source>
</reference>
<dbReference type="AlphaFoldDB" id="A0A2C9X6D9"/>
<evidence type="ECO:0000313" key="16">
    <source>
        <dbReference type="EMBL" id="MBX4223189.1"/>
    </source>
</evidence>
<comment type="caution">
    <text evidence="18">The sequence shown here is derived from an EMBL/GenBank/DDBJ whole genome shotgun (WGS) entry which is preliminary data.</text>
</comment>
<evidence type="ECO:0000256" key="8">
    <source>
        <dbReference type="ARBA" id="ARBA00022741"/>
    </source>
</evidence>
<keyword evidence="8" id="KW-0547">Nucleotide-binding</keyword>
<evidence type="ECO:0000256" key="9">
    <source>
        <dbReference type="ARBA" id="ARBA00022777"/>
    </source>
</evidence>
<keyword evidence="13 14" id="KW-0472">Membrane</keyword>
<dbReference type="PROSITE" id="PS50109">
    <property type="entry name" value="HIS_KIN"/>
    <property type="match status" value="1"/>
</dbReference>
<dbReference type="Proteomes" id="UP000194737">
    <property type="component" value="Unassembled WGS sequence"/>
</dbReference>
<dbReference type="InterPro" id="IPR039506">
    <property type="entry name" value="SPOB_a"/>
</dbReference>
<dbReference type="Proteomes" id="UP000253144">
    <property type="component" value="Unassembled WGS sequence"/>
</dbReference>
<keyword evidence="5" id="KW-0597">Phosphoprotein</keyword>
<feature type="domain" description="Histidine kinase" evidence="15">
    <location>
        <begin position="341"/>
        <end position="537"/>
    </location>
</feature>
<evidence type="ECO:0000313" key="18">
    <source>
        <dbReference type="EMBL" id="RBS32642.1"/>
    </source>
</evidence>
<dbReference type="InterPro" id="IPR029151">
    <property type="entry name" value="Sensor-like_sf"/>
</dbReference>
<evidence type="ECO:0000256" key="12">
    <source>
        <dbReference type="ARBA" id="ARBA00023012"/>
    </source>
</evidence>
<dbReference type="PANTHER" id="PTHR43547:SF10">
    <property type="entry name" value="SENSOR HISTIDINE KINASE DCUS"/>
    <property type="match status" value="1"/>
</dbReference>
<evidence type="ECO:0000256" key="6">
    <source>
        <dbReference type="ARBA" id="ARBA00022679"/>
    </source>
</evidence>
<comment type="subcellular location">
    <subcellularLocation>
        <location evidence="2">Cell membrane</location>
        <topology evidence="2">Multi-pass membrane protein</topology>
    </subcellularLocation>
</comment>
<keyword evidence="11 14" id="KW-1133">Transmembrane helix</keyword>
<feature type="transmembrane region" description="Helical" evidence="14">
    <location>
        <begin position="177"/>
        <end position="197"/>
    </location>
</feature>
<dbReference type="PRINTS" id="PR00344">
    <property type="entry name" value="BCTRLSENSOR"/>
</dbReference>
<dbReference type="Pfam" id="PF14689">
    <property type="entry name" value="SPOB_a"/>
    <property type="match status" value="1"/>
</dbReference>
<organism evidence="18 20">
    <name type="scientific">Enterococcus faecium</name>
    <name type="common">Streptococcus faecium</name>
    <dbReference type="NCBI Taxonomy" id="1352"/>
    <lineage>
        <taxon>Bacteria</taxon>
        <taxon>Bacillati</taxon>
        <taxon>Bacillota</taxon>
        <taxon>Bacilli</taxon>
        <taxon>Lactobacillales</taxon>
        <taxon>Enterococcaceae</taxon>
        <taxon>Enterococcus</taxon>
    </lineage>
</organism>
<name>A0A2C9X6D9_ENTFC</name>
<dbReference type="GO" id="GO:0005524">
    <property type="term" value="F:ATP binding"/>
    <property type="evidence" value="ECO:0007669"/>
    <property type="project" value="UniProtKB-KW"/>
</dbReference>
<dbReference type="PANTHER" id="PTHR43547">
    <property type="entry name" value="TWO-COMPONENT HISTIDINE KINASE"/>
    <property type="match status" value="1"/>
</dbReference>
<comment type="catalytic activity">
    <reaction evidence="1">
        <text>ATP + protein L-histidine = ADP + protein N-phospho-L-histidine.</text>
        <dbReference type="EC" id="2.7.13.3"/>
    </reaction>
</comment>
<dbReference type="InterPro" id="IPR005467">
    <property type="entry name" value="His_kinase_dom"/>
</dbReference>
<reference evidence="18 20" key="1">
    <citation type="submission" date="2015-06" db="EMBL/GenBank/DDBJ databases">
        <title>The Genome Sequence of Enterococcus faecium 131EA1.</title>
        <authorList>
            <consortium name="The Broad Institute Genomics Platform"/>
            <consortium name="The Broad Institute Genome Sequencing Center for Infectious Disease"/>
            <person name="Earl A.M."/>
            <person name="Van Tyne D."/>
            <person name="Lebreton F."/>
            <person name="Saavedra J.T."/>
            <person name="Gilmore M.S."/>
            <person name="Manson Mcguire A."/>
            <person name="Clock S."/>
            <person name="Crupain M."/>
            <person name="Rangan U."/>
            <person name="Young S."/>
            <person name="Abouelleil A."/>
            <person name="Cao P."/>
            <person name="Chapman S.B."/>
            <person name="Griggs A."/>
            <person name="Priest M."/>
            <person name="Shea T."/>
            <person name="Wortman J."/>
            <person name="Nusbaum C."/>
            <person name="Birren B."/>
        </authorList>
    </citation>
    <scope>NUCLEOTIDE SEQUENCE [LARGE SCALE GENOMIC DNA]</scope>
    <source>
        <strain evidence="18 20">131EA1</strain>
    </source>
</reference>
<dbReference type="Gene3D" id="1.10.287.130">
    <property type="match status" value="1"/>
</dbReference>
<dbReference type="GO" id="GO:0005886">
    <property type="term" value="C:plasma membrane"/>
    <property type="evidence" value="ECO:0007669"/>
    <property type="project" value="UniProtKB-SubCell"/>
</dbReference>
<dbReference type="Gene3D" id="3.30.450.20">
    <property type="entry name" value="PAS domain"/>
    <property type="match status" value="2"/>
</dbReference>
<proteinExistence type="predicted"/>
<evidence type="ECO:0000256" key="5">
    <source>
        <dbReference type="ARBA" id="ARBA00022553"/>
    </source>
</evidence>
<keyword evidence="12" id="KW-0902">Two-component regulatory system</keyword>
<dbReference type="EC" id="2.7.13.3" evidence="3"/>
<evidence type="ECO:0000259" key="15">
    <source>
        <dbReference type="PROSITE" id="PS50109"/>
    </source>
</evidence>
<dbReference type="SUPFAM" id="SSF103190">
    <property type="entry name" value="Sensory domain-like"/>
    <property type="match status" value="1"/>
</dbReference>
<keyword evidence="10" id="KW-0067">ATP-binding</keyword>
<dbReference type="Gene3D" id="3.30.565.10">
    <property type="entry name" value="Histidine kinase-like ATPase, C-terminal domain"/>
    <property type="match status" value="1"/>
</dbReference>
<dbReference type="InterPro" id="IPR003594">
    <property type="entry name" value="HATPase_dom"/>
</dbReference>
<dbReference type="InterPro" id="IPR016120">
    <property type="entry name" value="Sig_transdc_His_kin_SpoOB"/>
</dbReference>
<keyword evidence="9 18" id="KW-0418">Kinase</keyword>
<evidence type="ECO:0000313" key="20">
    <source>
        <dbReference type="Proteomes" id="UP000253144"/>
    </source>
</evidence>
<sequence>MFPFFKKKPLKLQNTIILVVCFSTFVSLIVSAILIRNFILSMNRSSVSDKISSIAKIVANDKLIQKKLQTGDPTHAIQGITNEIMIASNLDFIVVMDPEGIRYSHADPSYIGLPFSSHEDVKKVIGGQEFFSEKEGMLGFGFRYFVPIYYDQEIIGAVCVGLTNNTIDNQVKDGQKMIVFSLIIGLSVGIIGAVFLAQKMKKVLLGLEPQEIAEQLSEKTIIENEVDEGILAISSDKTILLINTPAKNIFYQTEQLLDFEVGKKISDNLYDVLFKETIEHQTTVRTQSMYLNGIETISSVTPLFSNDRFLGAVATLRNRSEVMKLMEELGGTKQYINSMRAQTHEFMNKLHVISGLIDLKKYEEVTHFIQQLNQNYKKEIGQVSSLIKVPAIAGFLLGKINEAKEQSVEMLLESDSFIPKMEMDDSIHSLLQVLGNLLDNAKEAVLQKHERNGQVRIHLNYDTEAEVFIVTVCDDGVGISEEISEKIFTLGFSTKGINRGFGLNLIHSIVKRHGGFLEFSKQTNGGTIVYLELPKKEDQNDDKCPDNRR</sequence>
<dbReference type="EMBL" id="NGLB01000001">
    <property type="protein sequence ID" value="OTO00078.1"/>
    <property type="molecule type" value="Genomic_DNA"/>
</dbReference>